<dbReference type="Proteomes" id="UP000215355">
    <property type="component" value="Chromosome 1"/>
</dbReference>
<feature type="transmembrane region" description="Helical" evidence="1">
    <location>
        <begin position="172"/>
        <end position="191"/>
    </location>
</feature>
<dbReference type="AlphaFoldDB" id="A0AAJ4XE42"/>
<protein>
    <submittedName>
        <fullName evidence="2">Uncharacterized protein</fullName>
    </submittedName>
</protein>
<gene>
    <name evidence="2" type="ORF">SAMEA4412673_03249</name>
</gene>
<sequence length="304" mass="35584">MKSYFNLQFKIICRSMKDFGLPWLLIFPSILLVYTALFYLLQLYPYWAAYLIFLLNFQALFSLAEYNRNDFLKLTFNNLDYYLIRMLENLIISLGTVILFILHAKFDLALLLLAIGILFVFVSTNSLWSRTIPTPFKKYPFEFIIGFRKTWLLLLILYVLAYIGLAYGNQNLALFCMFCICICTSLYYQVIEPNLILWNQNRKPVAFLNHKFKRGIFQLSLLLLPILIPLVALFPHDISKALIVWGLGLFLIPFVISLKYAVFPRKVNVAEGVILGLCLMFYPLVLFIIPYYYFKAIQNLKTVQ</sequence>
<feature type="transmembrane region" description="Helical" evidence="1">
    <location>
        <begin position="79"/>
        <end position="102"/>
    </location>
</feature>
<dbReference type="KEGG" id="smiz:4412673_03249"/>
<accession>A0AAJ4XE42</accession>
<keyword evidence="1" id="KW-1133">Transmembrane helix</keyword>
<evidence type="ECO:0000313" key="2">
    <source>
        <dbReference type="EMBL" id="SNV55932.1"/>
    </source>
</evidence>
<feature type="transmembrane region" description="Helical" evidence="1">
    <location>
        <begin position="149"/>
        <end position="166"/>
    </location>
</feature>
<feature type="transmembrane region" description="Helical" evidence="1">
    <location>
        <begin position="212"/>
        <end position="236"/>
    </location>
</feature>
<name>A0AAJ4XE42_9SPHI</name>
<feature type="transmembrane region" description="Helical" evidence="1">
    <location>
        <begin position="274"/>
        <end position="294"/>
    </location>
</feature>
<reference evidence="2 3" key="1">
    <citation type="submission" date="2017-06" db="EMBL/GenBank/DDBJ databases">
        <authorList>
            <consortium name="Pathogen Informatics"/>
        </authorList>
    </citation>
    <scope>NUCLEOTIDE SEQUENCE [LARGE SCALE GENOMIC DNA]</scope>
    <source>
        <strain evidence="2 3">NCTC12149</strain>
    </source>
</reference>
<keyword evidence="1" id="KW-0472">Membrane</keyword>
<organism evidence="2 3">
    <name type="scientific">Sphingobacterium mizutaii</name>
    <dbReference type="NCBI Taxonomy" id="1010"/>
    <lineage>
        <taxon>Bacteria</taxon>
        <taxon>Pseudomonadati</taxon>
        <taxon>Bacteroidota</taxon>
        <taxon>Sphingobacteriia</taxon>
        <taxon>Sphingobacteriales</taxon>
        <taxon>Sphingobacteriaceae</taxon>
        <taxon>Sphingobacterium</taxon>
    </lineage>
</organism>
<proteinExistence type="predicted"/>
<evidence type="ECO:0000256" key="1">
    <source>
        <dbReference type="SAM" id="Phobius"/>
    </source>
</evidence>
<feature type="transmembrane region" description="Helical" evidence="1">
    <location>
        <begin position="242"/>
        <end position="262"/>
    </location>
</feature>
<feature type="transmembrane region" description="Helical" evidence="1">
    <location>
        <begin position="21"/>
        <end position="41"/>
    </location>
</feature>
<keyword evidence="1" id="KW-0812">Transmembrane</keyword>
<evidence type="ECO:0000313" key="3">
    <source>
        <dbReference type="Proteomes" id="UP000215355"/>
    </source>
</evidence>
<dbReference type="EMBL" id="LT906468">
    <property type="protein sequence ID" value="SNV55932.1"/>
    <property type="molecule type" value="Genomic_DNA"/>
</dbReference>
<feature type="transmembrane region" description="Helical" evidence="1">
    <location>
        <begin position="108"/>
        <end position="128"/>
    </location>
</feature>
<dbReference type="RefSeq" id="WP_139185516.1">
    <property type="nucleotide sequence ID" value="NZ_FNGK01000006.1"/>
</dbReference>